<feature type="chain" id="PRO_5046590304" evidence="4">
    <location>
        <begin position="30"/>
        <end position="345"/>
    </location>
</feature>
<keyword evidence="3 4" id="KW-0732">Signal</keyword>
<proteinExistence type="inferred from homology"/>
<evidence type="ECO:0000256" key="2">
    <source>
        <dbReference type="ARBA" id="ARBA00010742"/>
    </source>
</evidence>
<evidence type="ECO:0000313" key="6">
    <source>
        <dbReference type="Proteomes" id="UP001274321"/>
    </source>
</evidence>
<feature type="signal peptide" evidence="4">
    <location>
        <begin position="1"/>
        <end position="29"/>
    </location>
</feature>
<dbReference type="PANTHER" id="PTHR30024">
    <property type="entry name" value="ALIPHATIC SULFONATES-BINDING PROTEIN-RELATED"/>
    <property type="match status" value="1"/>
</dbReference>
<dbReference type="InterPro" id="IPR006311">
    <property type="entry name" value="TAT_signal"/>
</dbReference>
<name>A0ABU4RNJ2_9HYPH</name>
<dbReference type="PROSITE" id="PS51318">
    <property type="entry name" value="TAT"/>
    <property type="match status" value="1"/>
</dbReference>
<comment type="caution">
    <text evidence="5">The sequence shown here is derived from an EMBL/GenBank/DDBJ whole genome shotgun (WGS) entry which is preliminary data.</text>
</comment>
<evidence type="ECO:0000256" key="3">
    <source>
        <dbReference type="ARBA" id="ARBA00022729"/>
    </source>
</evidence>
<dbReference type="PANTHER" id="PTHR30024:SF47">
    <property type="entry name" value="TAURINE-BINDING PERIPLASMIC PROTEIN"/>
    <property type="match status" value="1"/>
</dbReference>
<dbReference type="SUPFAM" id="SSF53850">
    <property type="entry name" value="Periplasmic binding protein-like II"/>
    <property type="match status" value="1"/>
</dbReference>
<accession>A0ABU4RNJ2</accession>
<comment type="subcellular location">
    <subcellularLocation>
        <location evidence="1">Periplasm</location>
    </subcellularLocation>
</comment>
<dbReference type="Gene3D" id="3.40.190.10">
    <property type="entry name" value="Periplasmic binding protein-like II"/>
    <property type="match status" value="2"/>
</dbReference>
<comment type="similarity">
    <text evidence="2">Belongs to the bacterial solute-binding protein SsuA/TauA family.</text>
</comment>
<evidence type="ECO:0000256" key="4">
    <source>
        <dbReference type="SAM" id="SignalP"/>
    </source>
</evidence>
<organism evidence="5 6">
    <name type="scientific">Terrihabitans rhizophilus</name>
    <dbReference type="NCBI Taxonomy" id="3092662"/>
    <lineage>
        <taxon>Bacteria</taxon>
        <taxon>Pseudomonadati</taxon>
        <taxon>Pseudomonadota</taxon>
        <taxon>Alphaproteobacteria</taxon>
        <taxon>Hyphomicrobiales</taxon>
        <taxon>Terrihabitans</taxon>
    </lineage>
</organism>
<gene>
    <name evidence="5" type="ORF">SCD90_08845</name>
</gene>
<dbReference type="Proteomes" id="UP001274321">
    <property type="component" value="Unassembled WGS sequence"/>
</dbReference>
<dbReference type="Pfam" id="PF13379">
    <property type="entry name" value="NMT1_2"/>
    <property type="match status" value="1"/>
</dbReference>
<dbReference type="EMBL" id="JAXAFJ010000004">
    <property type="protein sequence ID" value="MDX6806171.1"/>
    <property type="molecule type" value="Genomic_DNA"/>
</dbReference>
<reference evidence="5 6" key="1">
    <citation type="submission" date="2023-11" db="EMBL/GenBank/DDBJ databases">
        <authorList>
            <person name="Bao R."/>
        </authorList>
    </citation>
    <scope>NUCLEOTIDE SEQUENCE [LARGE SCALE GENOMIC DNA]</scope>
    <source>
        <strain evidence="5 6">PJ23</strain>
    </source>
</reference>
<sequence>MLPLFTRRSAVALAAAALLSAASPGAASAQATDVHIGVSNRSLLGLPILIGQKKGFFEKEGLNVTVDYFAGGVPATAALIGGSVQFIDAAFENNIKAVKKGQPIVSILGLQSEFAGALVARTDVVEKLGDKLDASSLKGLRVGTLARGGFADVSTRYIAADAGLDPEKDIELVPIKGADRQLTAGEAGEIDAAFVMEPWNVIAEDSGKWRYVVDLTKGEGPDSFRGIGYTTLQTSSDYLVKNRETADKVVRAVVASLNFITDPANLDETAKLADAEYGSPGIEIMKASLQRQANTFSPVLQPSYLEKTGQLLLKTGSVEAPLPAFRTVVDTSFAPLWEDFKAPAR</sequence>
<evidence type="ECO:0000313" key="5">
    <source>
        <dbReference type="EMBL" id="MDX6806171.1"/>
    </source>
</evidence>
<keyword evidence="6" id="KW-1185">Reference proteome</keyword>
<dbReference type="RefSeq" id="WP_319844290.1">
    <property type="nucleotide sequence ID" value="NZ_JAXAFJ010000004.1"/>
</dbReference>
<evidence type="ECO:0000256" key="1">
    <source>
        <dbReference type="ARBA" id="ARBA00004418"/>
    </source>
</evidence>
<protein>
    <submittedName>
        <fullName evidence="5">ABC transporter substrate-binding protein</fullName>
    </submittedName>
</protein>